<dbReference type="GO" id="GO:0052381">
    <property type="term" value="F:tRNA dimethylallyltransferase activity"/>
    <property type="evidence" value="ECO:0007669"/>
    <property type="project" value="UniProtKB-UniRule"/>
</dbReference>
<evidence type="ECO:0000256" key="6">
    <source>
        <dbReference type="ARBA" id="ARBA00022741"/>
    </source>
</evidence>
<dbReference type="Proteomes" id="UP000252706">
    <property type="component" value="Unassembled WGS sequence"/>
</dbReference>
<evidence type="ECO:0000256" key="11">
    <source>
        <dbReference type="RuleBase" id="RU003783"/>
    </source>
</evidence>
<accession>A0A366WUY2</accession>
<dbReference type="InterPro" id="IPR018022">
    <property type="entry name" value="IPT"/>
</dbReference>
<evidence type="ECO:0000256" key="5">
    <source>
        <dbReference type="ARBA" id="ARBA00022694"/>
    </source>
</evidence>
<dbReference type="Pfam" id="PF01715">
    <property type="entry name" value="IPPT"/>
    <property type="match status" value="1"/>
</dbReference>
<organism evidence="14 15">
    <name type="scientific">Phaeobacter gallaeciensis</name>
    <dbReference type="NCBI Taxonomy" id="60890"/>
    <lineage>
        <taxon>Bacteria</taxon>
        <taxon>Pseudomonadati</taxon>
        <taxon>Pseudomonadota</taxon>
        <taxon>Alphaproteobacteria</taxon>
        <taxon>Rhodobacterales</taxon>
        <taxon>Roseobacteraceae</taxon>
        <taxon>Phaeobacter</taxon>
    </lineage>
</organism>
<protein>
    <recommendedName>
        <fullName evidence="10">tRNA dimethylallyltransferase</fullName>
        <ecNumber evidence="10">2.5.1.75</ecNumber>
    </recommendedName>
    <alternativeName>
        <fullName evidence="10">Dimethylallyl diphosphate:tRNA dimethylallyltransferase</fullName>
        <shortName evidence="10">DMAPP:tRNA dimethylallyltransferase</shortName>
        <shortName evidence="10">DMATase</shortName>
    </alternativeName>
    <alternativeName>
        <fullName evidence="10">Isopentenyl-diphosphate:tRNA isopentenyltransferase</fullName>
        <shortName evidence="10">IPP transferase</shortName>
        <shortName evidence="10">IPPT</shortName>
        <shortName evidence="10">IPTase</shortName>
    </alternativeName>
</protein>
<dbReference type="AlphaFoldDB" id="A0A366WUY2"/>
<evidence type="ECO:0000256" key="2">
    <source>
        <dbReference type="ARBA" id="ARBA00003213"/>
    </source>
</evidence>
<feature type="site" description="Interaction with substrate tRNA" evidence="10">
    <location>
        <position position="129"/>
    </location>
</feature>
<keyword evidence="7 10" id="KW-0067">ATP-binding</keyword>
<comment type="cofactor">
    <cofactor evidence="1 10">
        <name>Mg(2+)</name>
        <dbReference type="ChEBI" id="CHEBI:18420"/>
    </cofactor>
</comment>
<keyword evidence="8 10" id="KW-0460">Magnesium</keyword>
<dbReference type="GO" id="GO:0006400">
    <property type="term" value="P:tRNA modification"/>
    <property type="evidence" value="ECO:0007669"/>
    <property type="project" value="TreeGrafter"/>
</dbReference>
<comment type="catalytic activity">
    <reaction evidence="9 10 11">
        <text>adenosine(37) in tRNA + dimethylallyl diphosphate = N(6)-dimethylallyladenosine(37) in tRNA + diphosphate</text>
        <dbReference type="Rhea" id="RHEA:26482"/>
        <dbReference type="Rhea" id="RHEA-COMP:10162"/>
        <dbReference type="Rhea" id="RHEA-COMP:10375"/>
        <dbReference type="ChEBI" id="CHEBI:33019"/>
        <dbReference type="ChEBI" id="CHEBI:57623"/>
        <dbReference type="ChEBI" id="CHEBI:74411"/>
        <dbReference type="ChEBI" id="CHEBI:74415"/>
        <dbReference type="EC" id="2.5.1.75"/>
    </reaction>
</comment>
<dbReference type="GO" id="GO:0005524">
    <property type="term" value="F:ATP binding"/>
    <property type="evidence" value="ECO:0007669"/>
    <property type="project" value="UniProtKB-UniRule"/>
</dbReference>
<evidence type="ECO:0000256" key="12">
    <source>
        <dbReference type="RuleBase" id="RU003784"/>
    </source>
</evidence>
<comment type="caution">
    <text evidence="10">Lacks conserved residue(s) required for the propagation of feature annotation.</text>
</comment>
<sequence>MGLIDQVPPIPDAAPVLIAGPTASGKSALALEIADRFGGVIINADASQVYDCWRVITARPSAEEEARAPHLLYGHVPFDTAYSAGHWLRDVQPLLKGGERPIIVGGTGLYFSTLTKGMADIPPTPAAVRTTADALPLATMLGDLDQETASAIDQLNRARVQRAWEVQAATGRSLLRWQAETPPPLLSITETVPLVFDVEKEWLLDRIMRRFDMMLDQGALDEVAAMRSRYDPTLPACKAIGVPELMSYLDGTCTLDTARERAGISTRQFAKRQRTWFRSKMKNWHRVAPNQ</sequence>
<keyword evidence="5 10" id="KW-0819">tRNA processing</keyword>
<dbReference type="NCBIfam" id="TIGR00174">
    <property type="entry name" value="miaA"/>
    <property type="match status" value="1"/>
</dbReference>
<reference evidence="14 15" key="1">
    <citation type="submission" date="2018-07" db="EMBL/GenBank/DDBJ databases">
        <title>Modular assembly of carbohydrate-degrading microbial communities in the ocean.</title>
        <authorList>
            <person name="Enke T.N."/>
            <person name="Datta M.S."/>
            <person name="Schwartzman J.A."/>
            <person name="Cermak N."/>
            <person name="Schmitz D.A."/>
            <person name="Barrere J."/>
            <person name="Cordero O.X."/>
        </authorList>
    </citation>
    <scope>NUCLEOTIDE SEQUENCE [LARGE SCALE GENOMIC DNA]</scope>
    <source>
        <strain evidence="14 15">C3M10</strain>
    </source>
</reference>
<evidence type="ECO:0000256" key="3">
    <source>
        <dbReference type="ARBA" id="ARBA00005842"/>
    </source>
</evidence>
<dbReference type="HAMAP" id="MF_00185">
    <property type="entry name" value="IPP_trans"/>
    <property type="match status" value="1"/>
</dbReference>
<proteinExistence type="inferred from homology"/>
<evidence type="ECO:0000256" key="8">
    <source>
        <dbReference type="ARBA" id="ARBA00022842"/>
    </source>
</evidence>
<comment type="subunit">
    <text evidence="10">Monomer.</text>
</comment>
<dbReference type="SUPFAM" id="SSF52540">
    <property type="entry name" value="P-loop containing nucleoside triphosphate hydrolases"/>
    <property type="match status" value="2"/>
</dbReference>
<dbReference type="EC" id="2.5.1.75" evidence="10"/>
<gene>
    <name evidence="10" type="primary">miaA</name>
    <name evidence="14" type="ORF">DS909_15130</name>
</gene>
<evidence type="ECO:0000256" key="9">
    <source>
        <dbReference type="ARBA" id="ARBA00049563"/>
    </source>
</evidence>
<keyword evidence="4 10" id="KW-0808">Transferase</keyword>
<dbReference type="InterPro" id="IPR039657">
    <property type="entry name" value="Dimethylallyltransferase"/>
</dbReference>
<evidence type="ECO:0000256" key="4">
    <source>
        <dbReference type="ARBA" id="ARBA00022679"/>
    </source>
</evidence>
<evidence type="ECO:0000256" key="7">
    <source>
        <dbReference type="ARBA" id="ARBA00022840"/>
    </source>
</evidence>
<evidence type="ECO:0000313" key="14">
    <source>
        <dbReference type="EMBL" id="RBW52591.1"/>
    </source>
</evidence>
<keyword evidence="6 10" id="KW-0547">Nucleotide-binding</keyword>
<evidence type="ECO:0000313" key="15">
    <source>
        <dbReference type="Proteomes" id="UP000252706"/>
    </source>
</evidence>
<evidence type="ECO:0000256" key="10">
    <source>
        <dbReference type="HAMAP-Rule" id="MF_00185"/>
    </source>
</evidence>
<evidence type="ECO:0000256" key="1">
    <source>
        <dbReference type="ARBA" id="ARBA00001946"/>
    </source>
</evidence>
<dbReference type="InterPro" id="IPR027417">
    <property type="entry name" value="P-loop_NTPase"/>
</dbReference>
<dbReference type="OrthoDB" id="9776390at2"/>
<comment type="similarity">
    <text evidence="3 10 13">Belongs to the IPP transferase family.</text>
</comment>
<dbReference type="PANTHER" id="PTHR11088">
    <property type="entry name" value="TRNA DIMETHYLALLYLTRANSFERASE"/>
    <property type="match status" value="1"/>
</dbReference>
<name>A0A366WUY2_9RHOB</name>
<dbReference type="Gene3D" id="3.40.50.300">
    <property type="entry name" value="P-loop containing nucleotide triphosphate hydrolases"/>
    <property type="match status" value="1"/>
</dbReference>
<comment type="caution">
    <text evidence="14">The sequence shown here is derived from an EMBL/GenBank/DDBJ whole genome shotgun (WGS) entry which is preliminary data.</text>
</comment>
<comment type="function">
    <text evidence="2 10 12">Catalyzes the transfer of a dimethylallyl group onto the adenine at position 37 in tRNAs that read codons beginning with uridine, leading to the formation of N6-(dimethylallyl)adenosine (i(6)A).</text>
</comment>
<feature type="binding site" evidence="10">
    <location>
        <begin position="22"/>
        <end position="27"/>
    </location>
    <ligand>
        <name>substrate</name>
    </ligand>
</feature>
<feature type="site" description="Interaction with substrate tRNA" evidence="10">
    <location>
        <position position="107"/>
    </location>
</feature>
<dbReference type="CDD" id="cd02019">
    <property type="entry name" value="NK"/>
    <property type="match status" value="1"/>
</dbReference>
<dbReference type="Gene3D" id="1.10.20.140">
    <property type="match status" value="1"/>
</dbReference>
<feature type="binding site" evidence="10">
    <location>
        <begin position="20"/>
        <end position="27"/>
    </location>
    <ligand>
        <name>ATP</name>
        <dbReference type="ChEBI" id="CHEBI:30616"/>
    </ligand>
</feature>
<dbReference type="RefSeq" id="WP_113824306.1">
    <property type="nucleotide sequence ID" value="NZ_QOCE01000038.1"/>
</dbReference>
<dbReference type="PANTHER" id="PTHR11088:SF60">
    <property type="entry name" value="TRNA DIMETHYLALLYLTRANSFERASE"/>
    <property type="match status" value="1"/>
</dbReference>
<dbReference type="EMBL" id="QOCE01000038">
    <property type="protein sequence ID" value="RBW52591.1"/>
    <property type="molecule type" value="Genomic_DNA"/>
</dbReference>
<evidence type="ECO:0000256" key="13">
    <source>
        <dbReference type="RuleBase" id="RU003785"/>
    </source>
</evidence>